<dbReference type="GO" id="GO:0016151">
    <property type="term" value="F:nickel cation binding"/>
    <property type="evidence" value="ECO:0007669"/>
    <property type="project" value="UniProtKB-UniRule"/>
</dbReference>
<dbReference type="GO" id="GO:0016829">
    <property type="term" value="F:lyase activity"/>
    <property type="evidence" value="ECO:0007669"/>
    <property type="project" value="UniProtKB-UniRule"/>
</dbReference>
<comment type="function">
    <text evidence="2">Involved in the biosynthesis of a nickel-pincer cofactor ((SCS)Ni(II) pincer complex). Binds Ni(2+), and functions in nickel delivery to pyridinium-3,5-bisthiocarboxylic acid mononucleotide (P2TMN), to form the mature cofactor. Is thus probably required for the activation of nickel-pincer cofactor-dependent enzymes.</text>
</comment>
<protein>
    <recommendedName>
        <fullName evidence="2">Pyridinium-3,5-bisthiocarboxylic acid mononucleotide nickel insertion protein</fullName>
        <shortName evidence="2">P2TMN nickel insertion protein</shortName>
        <ecNumber evidence="2">4.99.1.12</ecNumber>
    </recommendedName>
    <alternativeName>
        <fullName evidence="2">Nickel-pincer cofactor biosynthesis protein LarC</fullName>
    </alternativeName>
</protein>
<dbReference type="Pfam" id="PF01969">
    <property type="entry name" value="Ni_insertion"/>
    <property type="match status" value="1"/>
</dbReference>
<proteinExistence type="inferred from homology"/>
<feature type="compositionally biased region" description="Basic and acidic residues" evidence="3">
    <location>
        <begin position="75"/>
        <end position="104"/>
    </location>
</feature>
<keyword evidence="1 2" id="KW-0533">Nickel</keyword>
<dbReference type="AlphaFoldDB" id="C4GDA4"/>
<dbReference type="PANTHER" id="PTHR36566">
    <property type="entry name" value="NICKEL INSERTION PROTEIN-RELATED"/>
    <property type="match status" value="1"/>
</dbReference>
<comment type="similarity">
    <text evidence="2">Belongs to the LarC family.</text>
</comment>
<feature type="compositionally biased region" description="Basic and acidic residues" evidence="3">
    <location>
        <begin position="111"/>
        <end position="120"/>
    </location>
</feature>
<organism evidence="4 5">
    <name type="scientific">Shuttleworthella satelles DSM 14600</name>
    <dbReference type="NCBI Taxonomy" id="626523"/>
    <lineage>
        <taxon>Bacteria</taxon>
        <taxon>Bacillati</taxon>
        <taxon>Bacillota</taxon>
        <taxon>Clostridia</taxon>
        <taxon>Lachnospirales</taxon>
        <taxon>Lachnospiraceae</taxon>
        <taxon>Shuttleworthella</taxon>
    </lineage>
</organism>
<dbReference type="EMBL" id="ACIP02000007">
    <property type="protein sequence ID" value="EEP27383.1"/>
    <property type="molecule type" value="Genomic_DNA"/>
</dbReference>
<keyword evidence="2" id="KW-0456">Lyase</keyword>
<dbReference type="PANTHER" id="PTHR36566:SF1">
    <property type="entry name" value="PYRIDINIUM-3,5-BISTHIOCARBOXYLIC ACID MONONUCLEOTIDE NICKEL INSERTION PROTEIN"/>
    <property type="match status" value="1"/>
</dbReference>
<dbReference type="Proteomes" id="UP000003494">
    <property type="component" value="Unassembled WGS sequence"/>
</dbReference>
<comment type="catalytic activity">
    <reaction evidence="2">
        <text>Ni(II)-pyridinium-3,5-bisthiocarboxylate mononucleotide = pyridinium-3,5-bisthiocarboxylate mononucleotide + Ni(2+)</text>
        <dbReference type="Rhea" id="RHEA:54784"/>
        <dbReference type="ChEBI" id="CHEBI:49786"/>
        <dbReference type="ChEBI" id="CHEBI:137372"/>
        <dbReference type="ChEBI" id="CHEBI:137373"/>
        <dbReference type="EC" id="4.99.1.12"/>
    </reaction>
</comment>
<dbReference type="EC" id="4.99.1.12" evidence="2"/>
<evidence type="ECO:0000256" key="1">
    <source>
        <dbReference type="ARBA" id="ARBA00022596"/>
    </source>
</evidence>
<evidence type="ECO:0000256" key="3">
    <source>
        <dbReference type="SAM" id="MobiDB-lite"/>
    </source>
</evidence>
<dbReference type="RefSeq" id="WP_006907054.1">
    <property type="nucleotide sequence ID" value="NZ_GG665867.1"/>
</dbReference>
<dbReference type="Gene3D" id="3.30.70.1380">
    <property type="entry name" value="Transcriptional regulatory protein pf0864 domain like"/>
    <property type="match status" value="1"/>
</dbReference>
<dbReference type="HAMAP" id="MF_01074">
    <property type="entry name" value="LarC"/>
    <property type="match status" value="1"/>
</dbReference>
<dbReference type="GO" id="GO:0051604">
    <property type="term" value="P:protein maturation"/>
    <property type="evidence" value="ECO:0007669"/>
    <property type="project" value="UniProtKB-UniRule"/>
</dbReference>
<keyword evidence="5" id="KW-1185">Reference proteome</keyword>
<evidence type="ECO:0000313" key="4">
    <source>
        <dbReference type="EMBL" id="EEP27383.1"/>
    </source>
</evidence>
<dbReference type="eggNOG" id="COG1641">
    <property type="taxonomic scope" value="Bacteria"/>
</dbReference>
<accession>C4GDA4</accession>
<dbReference type="InterPro" id="IPR002822">
    <property type="entry name" value="Ni_insertion"/>
</dbReference>
<evidence type="ECO:0000313" key="5">
    <source>
        <dbReference type="Proteomes" id="UP000003494"/>
    </source>
</evidence>
<gene>
    <name evidence="2" type="primary">larC</name>
    <name evidence="4" type="ORF">GCWU000342_02077</name>
</gene>
<dbReference type="STRING" id="626523.GCWU000342_02077"/>
<name>C4GDA4_9FIRM</name>
<comment type="caution">
    <text evidence="4">The sequence shown here is derived from an EMBL/GenBank/DDBJ whole genome shotgun (WGS) entry which is preliminary data.</text>
</comment>
<feature type="region of interest" description="Disordered" evidence="3">
    <location>
        <begin position="75"/>
        <end position="120"/>
    </location>
</feature>
<dbReference type="NCBIfam" id="TIGR00299">
    <property type="entry name" value="nickel pincer cofactor biosynthesis protein LarC"/>
    <property type="match status" value="1"/>
</dbReference>
<evidence type="ECO:0000256" key="2">
    <source>
        <dbReference type="HAMAP-Rule" id="MF_01074"/>
    </source>
</evidence>
<dbReference type="HOGENOM" id="CLU_028523_0_0_9"/>
<reference evidence="4" key="1">
    <citation type="submission" date="2009-04" db="EMBL/GenBank/DDBJ databases">
        <authorList>
            <person name="Weinstock G."/>
            <person name="Sodergren E."/>
            <person name="Clifton S."/>
            <person name="Fulton L."/>
            <person name="Fulton B."/>
            <person name="Courtney L."/>
            <person name="Fronick C."/>
            <person name="Harrison M."/>
            <person name="Strong C."/>
            <person name="Farmer C."/>
            <person name="Delahaunty K."/>
            <person name="Markovic C."/>
            <person name="Hall O."/>
            <person name="Minx P."/>
            <person name="Tomlinson C."/>
            <person name="Mitreva M."/>
            <person name="Nelson J."/>
            <person name="Hou S."/>
            <person name="Wollam A."/>
            <person name="Pepin K.H."/>
            <person name="Johnson M."/>
            <person name="Bhonagiri V."/>
            <person name="Nash W.E."/>
            <person name="Warren W."/>
            <person name="Chinwalla A."/>
            <person name="Mardis E.R."/>
            <person name="Wilson R.K."/>
        </authorList>
    </citation>
    <scope>NUCLEOTIDE SEQUENCE [LARGE SCALE GENOMIC DNA]</scope>
    <source>
        <strain evidence="4">DSM 14600</strain>
    </source>
</reference>
<sequence length="450" mass="49452">MRALYLDLGMGIAGDMFSAALFDLLNEDQKQEYLKTVNSLGLDGVRVSAETVSSSGICGVHMRVLVHGQEEVGQDLHEKDQEAQAADSQEKCQPDPETDQHEGHQLAQGTDQHEDCQPETDRKGERLLEHRTHESEHSHTHHGIGEIHHIVAGFDISEEVKSHILAIYGEIAKAESAVHGMPVEEIHFHEVGSLDAIVDVTSACLLMDMLAADRVTASPVRVGYGQVRAAHGLLPVPAPATALLLRGLPVYAGQIEGELCTPTGAAIIRHFVQDFGPMPAMRLSEIGYGIGGKKYTSLNAVRAFLGETDREGDRICELTCNLDDMTAERLGFAMDRLYAAGAAEVYMVPATMKKSRPGVVLVVLCQEEQRQALVESIFKYTTTLGIRESIRQRYILDRRIETVDTDLGPIRKKLASGYGVNRAKYEYDDLARIARERSCSIEDVIAGIKE</sequence>